<evidence type="ECO:0000256" key="1">
    <source>
        <dbReference type="SAM" id="Coils"/>
    </source>
</evidence>
<dbReference type="AlphaFoldDB" id="U9T431"/>
<protein>
    <submittedName>
        <fullName evidence="2">Uncharacterized protein</fullName>
    </submittedName>
</protein>
<name>U9T431_RHIID</name>
<feature type="coiled-coil region" evidence="1">
    <location>
        <begin position="111"/>
        <end position="145"/>
    </location>
</feature>
<dbReference type="EMBL" id="KI299030">
    <property type="protein sequence ID" value="ERZ98125.1"/>
    <property type="molecule type" value="Genomic_DNA"/>
</dbReference>
<gene>
    <name evidence="2" type="ORF">GLOINDRAFT_10871</name>
</gene>
<evidence type="ECO:0000313" key="2">
    <source>
        <dbReference type="EMBL" id="ERZ98125.1"/>
    </source>
</evidence>
<keyword evidence="1" id="KW-0175">Coiled coil</keyword>
<sequence>MLFPETYNNPTNLGLKNMGRWYSQCAGNFPCGLSEAKEIAHSRGVITNISPPSSIHRPDFLNIPEHSRGLELDIYYPQYRFAIEVQGKQHEQHSELKRMCTEVLRANGEHNERRDAENAKLKATIEELKSENAEFRDRLTKVEQKQTLNDNTPNNNSSNFNLVAVPGAITVPTEEKEMDNFLLKAHKKIDDVKHQEPISSGCSLCELFHETEISATAHRLKCSSSLLDLAKLFDKASDAEYRTNKKANEEEILCWVNFGKEFMVHFSELVENSNGKIGEKKQKLPKISRSSLIRRTQRSMKLVKIIEKIGIDKIKYLSEYGPNSISELTNDQIQEIIDNFSKNPNTELPDDHEASIIDSEGEILDD</sequence>
<dbReference type="VEuPathDB" id="FungiDB:RhiirFUN_005967"/>
<reference evidence="2" key="1">
    <citation type="submission" date="2013-07" db="EMBL/GenBank/DDBJ databases">
        <title>The genome of an arbuscular mycorrhizal fungus provides insights into the evolution of the oldest plant symbiosis.</title>
        <authorList>
            <consortium name="DOE Joint Genome Institute"/>
            <person name="Tisserant E."/>
            <person name="Malbreil M."/>
            <person name="Kuo A."/>
            <person name="Kohler A."/>
            <person name="Symeonidi A."/>
            <person name="Balestrini R."/>
            <person name="Charron P."/>
            <person name="Duensing N."/>
            <person name="Frei-dit-Frey N."/>
            <person name="Gianinazzi-Pearson V."/>
            <person name="Gilbert B."/>
            <person name="Handa Y."/>
            <person name="Hijri M."/>
            <person name="Kaul R."/>
            <person name="Kawaguchi M."/>
            <person name="Krajinski F."/>
            <person name="Lammers P."/>
            <person name="Lapierre D."/>
            <person name="Masclaux F.G."/>
            <person name="Murat C."/>
            <person name="Morin E."/>
            <person name="Ndikumana S."/>
            <person name="Pagni M."/>
            <person name="Petitpierre D."/>
            <person name="Requena N."/>
            <person name="Rosikiewicz P."/>
            <person name="Riley R."/>
            <person name="Saito K."/>
            <person name="San Clemente H."/>
            <person name="Shapiro H."/>
            <person name="van Tuinen D."/>
            <person name="Becard G."/>
            <person name="Bonfante P."/>
            <person name="Paszkowski U."/>
            <person name="Shachar-Hill Y."/>
            <person name="Young J.P."/>
            <person name="Sanders I.R."/>
            <person name="Henrissat B."/>
            <person name="Rensing S.A."/>
            <person name="Grigoriev I.V."/>
            <person name="Corradi N."/>
            <person name="Roux C."/>
            <person name="Martin F."/>
        </authorList>
    </citation>
    <scope>NUCLEOTIDE SEQUENCE</scope>
    <source>
        <strain evidence="2">DAOM 197198</strain>
    </source>
</reference>
<proteinExistence type="predicted"/>
<organism evidence="2">
    <name type="scientific">Rhizophagus irregularis (strain DAOM 181602 / DAOM 197198 / MUCL 43194)</name>
    <name type="common">Arbuscular mycorrhizal fungus</name>
    <name type="synonym">Glomus intraradices</name>
    <dbReference type="NCBI Taxonomy" id="747089"/>
    <lineage>
        <taxon>Eukaryota</taxon>
        <taxon>Fungi</taxon>
        <taxon>Fungi incertae sedis</taxon>
        <taxon>Mucoromycota</taxon>
        <taxon>Glomeromycotina</taxon>
        <taxon>Glomeromycetes</taxon>
        <taxon>Glomerales</taxon>
        <taxon>Glomeraceae</taxon>
        <taxon>Rhizophagus</taxon>
    </lineage>
</organism>
<accession>U9T431</accession>
<dbReference type="HOGENOM" id="CLU_064556_0_0_1"/>